<keyword evidence="2 8" id="KW-0808">Transferase</keyword>
<evidence type="ECO:0000256" key="1">
    <source>
        <dbReference type="ARBA" id="ARBA00022516"/>
    </source>
</evidence>
<dbReference type="EC" id="2.7.8.7" evidence="8"/>
<organism evidence="11 12">
    <name type="scientific">Treponema parvum</name>
    <dbReference type="NCBI Taxonomy" id="138851"/>
    <lineage>
        <taxon>Bacteria</taxon>
        <taxon>Pseudomonadati</taxon>
        <taxon>Spirochaetota</taxon>
        <taxon>Spirochaetia</taxon>
        <taxon>Spirochaetales</taxon>
        <taxon>Treponemataceae</taxon>
        <taxon>Treponema</taxon>
    </lineage>
</organism>
<dbReference type="RefSeq" id="WP_210118482.1">
    <property type="nucleotide sequence ID" value="NZ_CP054142.1"/>
</dbReference>
<dbReference type="InterPro" id="IPR004568">
    <property type="entry name" value="Ppantetheine-prot_Trfase_dom"/>
</dbReference>
<dbReference type="GO" id="GO:0006633">
    <property type="term" value="P:fatty acid biosynthetic process"/>
    <property type="evidence" value="ECO:0007669"/>
    <property type="project" value="UniProtKB-UniRule"/>
</dbReference>
<keyword evidence="5 8" id="KW-0460">Magnesium</keyword>
<dbReference type="AlphaFoldDB" id="A0A975IEN9"/>
<evidence type="ECO:0000313" key="10">
    <source>
        <dbReference type="EMBL" id="QTQ11688.1"/>
    </source>
</evidence>
<evidence type="ECO:0000256" key="4">
    <source>
        <dbReference type="ARBA" id="ARBA00022832"/>
    </source>
</evidence>
<accession>A0A975IEN9</accession>
<comment type="catalytic activity">
    <reaction evidence="8">
        <text>apo-[ACP] + CoA = holo-[ACP] + adenosine 3',5'-bisphosphate + H(+)</text>
        <dbReference type="Rhea" id="RHEA:12068"/>
        <dbReference type="Rhea" id="RHEA-COMP:9685"/>
        <dbReference type="Rhea" id="RHEA-COMP:9690"/>
        <dbReference type="ChEBI" id="CHEBI:15378"/>
        <dbReference type="ChEBI" id="CHEBI:29999"/>
        <dbReference type="ChEBI" id="CHEBI:57287"/>
        <dbReference type="ChEBI" id="CHEBI:58343"/>
        <dbReference type="ChEBI" id="CHEBI:64479"/>
        <dbReference type="EC" id="2.7.8.7"/>
    </reaction>
</comment>
<evidence type="ECO:0000256" key="2">
    <source>
        <dbReference type="ARBA" id="ARBA00022679"/>
    </source>
</evidence>
<dbReference type="InterPro" id="IPR002582">
    <property type="entry name" value="ACPS"/>
</dbReference>
<gene>
    <name evidence="8 11" type="primary">acpS</name>
    <name evidence="10" type="ORF">HRI96_05420</name>
    <name evidence="11" type="ORF">HRQ91_06575</name>
</gene>
<evidence type="ECO:0000256" key="8">
    <source>
        <dbReference type="HAMAP-Rule" id="MF_00101"/>
    </source>
</evidence>
<dbReference type="Pfam" id="PF01648">
    <property type="entry name" value="ACPS"/>
    <property type="match status" value="1"/>
</dbReference>
<reference evidence="11 12" key="2">
    <citation type="journal article" date="2021" name="Microbiol. Resour. Announc.">
        <title>Complete Genome Sequences of Three Human Oral Treponema parvum Isolates.</title>
        <authorList>
            <person name="Zeng H."/>
            <person name="Watt R.M."/>
        </authorList>
    </citation>
    <scope>NUCLEOTIDE SEQUENCE [LARGE SCALE GENOMIC DNA]</scope>
    <source>
        <strain evidence="11 12">ATCC 700770</strain>
        <strain evidence="10">ATCC 700773</strain>
    </source>
</reference>
<comment type="function">
    <text evidence="8">Transfers the 4'-phosphopantetheine moiety from coenzyme A to a Ser of acyl-carrier-protein.</text>
</comment>
<sequence length="170" mass="19095">MIYGIGVDIVKIDRMKNWLKDPHLISRFFCDEEMHSGDKEFHGVKNFSSDGNSSGGEKSHRSGEGCASKDGDLRSENYLCRYYAVRFAAKEAFSKALGTGITGFALKDVFIKKNEEGKPFLCVRGKALDLLKKRCKNAEIFVTLSHEADYAVAFVVIEKRRNDDSVQKQA</sequence>
<proteinExistence type="inferred from homology"/>
<evidence type="ECO:0000256" key="6">
    <source>
        <dbReference type="ARBA" id="ARBA00023098"/>
    </source>
</evidence>
<keyword evidence="12" id="KW-1185">Reference proteome</keyword>
<dbReference type="NCBIfam" id="TIGR00556">
    <property type="entry name" value="pantethn_trn"/>
    <property type="match status" value="1"/>
</dbReference>
<comment type="similarity">
    <text evidence="8">Belongs to the P-Pant transferase superfamily. AcpS family.</text>
</comment>
<dbReference type="EMBL" id="CP054257">
    <property type="protein sequence ID" value="QTQ11688.1"/>
    <property type="molecule type" value="Genomic_DNA"/>
</dbReference>
<dbReference type="GO" id="GO:0005737">
    <property type="term" value="C:cytoplasm"/>
    <property type="evidence" value="ECO:0007669"/>
    <property type="project" value="UniProtKB-SubCell"/>
</dbReference>
<dbReference type="Proteomes" id="UP000671995">
    <property type="component" value="Chromosome"/>
</dbReference>
<reference evidence="11" key="1">
    <citation type="submission" date="2020-05" db="EMBL/GenBank/DDBJ databases">
        <authorList>
            <person name="Zeng H."/>
            <person name="Chan Y.K."/>
            <person name="Watt R.M."/>
        </authorList>
    </citation>
    <scope>NUCLEOTIDE SEQUENCE</scope>
    <source>
        <strain evidence="11">ATCC 700770</strain>
        <strain evidence="10">ATCC 700773</strain>
    </source>
</reference>
<keyword evidence="3 8" id="KW-0479">Metal-binding</keyword>
<evidence type="ECO:0000313" key="12">
    <source>
        <dbReference type="Proteomes" id="UP000671908"/>
    </source>
</evidence>
<dbReference type="InterPro" id="IPR008278">
    <property type="entry name" value="4-PPantetheinyl_Trfase_dom"/>
</dbReference>
<keyword evidence="7 8" id="KW-0275">Fatty acid biosynthesis</keyword>
<feature type="binding site" evidence="8">
    <location>
        <position position="91"/>
    </location>
    <ligand>
        <name>Mg(2+)</name>
        <dbReference type="ChEBI" id="CHEBI:18420"/>
    </ligand>
</feature>
<dbReference type="InterPro" id="IPR037143">
    <property type="entry name" value="4-PPantetheinyl_Trfase_dom_sf"/>
</dbReference>
<dbReference type="Gene3D" id="3.90.470.20">
    <property type="entry name" value="4'-phosphopantetheinyl transferase domain"/>
    <property type="match status" value="1"/>
</dbReference>
<dbReference type="SUPFAM" id="SSF56214">
    <property type="entry name" value="4'-phosphopantetheinyl transferase"/>
    <property type="match status" value="2"/>
</dbReference>
<evidence type="ECO:0000256" key="5">
    <source>
        <dbReference type="ARBA" id="ARBA00022842"/>
    </source>
</evidence>
<dbReference type="Proteomes" id="UP000671908">
    <property type="component" value="Chromosome"/>
</dbReference>
<dbReference type="KEGG" id="tpav:HRQ91_06575"/>
<dbReference type="NCBIfam" id="TIGR00516">
    <property type="entry name" value="acpS"/>
    <property type="match status" value="1"/>
</dbReference>
<dbReference type="HAMAP" id="MF_00101">
    <property type="entry name" value="AcpS"/>
    <property type="match status" value="1"/>
</dbReference>
<protein>
    <recommendedName>
        <fullName evidence="8">Holo-[acyl-carrier-protein] synthase</fullName>
        <shortName evidence="8">Holo-ACP synthase</shortName>
        <ecNumber evidence="8">2.7.8.7</ecNumber>
    </recommendedName>
    <alternativeName>
        <fullName evidence="8">4'-phosphopantetheinyl transferase AcpS</fullName>
    </alternativeName>
</protein>
<dbReference type="GO" id="GO:0000287">
    <property type="term" value="F:magnesium ion binding"/>
    <property type="evidence" value="ECO:0007669"/>
    <property type="project" value="UniProtKB-UniRule"/>
</dbReference>
<dbReference type="EMBL" id="CP054142">
    <property type="protein sequence ID" value="QTQ14146.1"/>
    <property type="molecule type" value="Genomic_DNA"/>
</dbReference>
<comment type="cofactor">
    <cofactor evidence="8">
        <name>Mg(2+)</name>
        <dbReference type="ChEBI" id="CHEBI:18420"/>
    </cofactor>
</comment>
<dbReference type="GO" id="GO:0008897">
    <property type="term" value="F:holo-[acyl-carrier-protein] synthase activity"/>
    <property type="evidence" value="ECO:0007669"/>
    <property type="project" value="UniProtKB-UniRule"/>
</dbReference>
<evidence type="ECO:0000256" key="3">
    <source>
        <dbReference type="ARBA" id="ARBA00022723"/>
    </source>
</evidence>
<feature type="binding site" evidence="8">
    <location>
        <position position="8"/>
    </location>
    <ligand>
        <name>Mg(2+)</name>
        <dbReference type="ChEBI" id="CHEBI:18420"/>
    </ligand>
</feature>
<keyword evidence="8" id="KW-0963">Cytoplasm</keyword>
<name>A0A975IEN9_9SPIR</name>
<feature type="domain" description="4'-phosphopantetheinyl transferase" evidence="9">
    <location>
        <begin position="80"/>
        <end position="154"/>
    </location>
</feature>
<evidence type="ECO:0000259" key="9">
    <source>
        <dbReference type="Pfam" id="PF01648"/>
    </source>
</evidence>
<keyword evidence="6 8" id="KW-0443">Lipid metabolism</keyword>
<keyword evidence="4 8" id="KW-0276">Fatty acid metabolism</keyword>
<comment type="subcellular location">
    <subcellularLocation>
        <location evidence="8">Cytoplasm</location>
    </subcellularLocation>
</comment>
<evidence type="ECO:0000313" key="11">
    <source>
        <dbReference type="EMBL" id="QTQ14146.1"/>
    </source>
</evidence>
<evidence type="ECO:0000256" key="7">
    <source>
        <dbReference type="ARBA" id="ARBA00023160"/>
    </source>
</evidence>
<keyword evidence="1 8" id="KW-0444">Lipid biosynthesis</keyword>